<gene>
    <name evidence="2" type="ORF">NNL39_03350</name>
</gene>
<dbReference type="PANTHER" id="PTHR30136:SF35">
    <property type="entry name" value="HTH-TYPE TRANSCRIPTIONAL REGULATOR RV1719"/>
    <property type="match status" value="1"/>
</dbReference>
<keyword evidence="3" id="KW-1185">Reference proteome</keyword>
<dbReference type="Proteomes" id="UP001060039">
    <property type="component" value="Chromosome"/>
</dbReference>
<dbReference type="InterPro" id="IPR036388">
    <property type="entry name" value="WH-like_DNA-bd_sf"/>
</dbReference>
<dbReference type="Pfam" id="PF09339">
    <property type="entry name" value="HTH_IclR"/>
    <property type="match status" value="1"/>
</dbReference>
<dbReference type="EMBL" id="CP101497">
    <property type="protein sequence ID" value="UTT63160.1"/>
    <property type="molecule type" value="Genomic_DNA"/>
</dbReference>
<dbReference type="SUPFAM" id="SSF55781">
    <property type="entry name" value="GAF domain-like"/>
    <property type="match status" value="1"/>
</dbReference>
<proteinExistence type="predicted"/>
<feature type="domain" description="HTH iclR-type" evidence="1">
    <location>
        <begin position="13"/>
        <end position="75"/>
    </location>
</feature>
<dbReference type="InterPro" id="IPR036390">
    <property type="entry name" value="WH_DNA-bd_sf"/>
</dbReference>
<dbReference type="InterPro" id="IPR050707">
    <property type="entry name" value="HTH_MetabolicPath_Reg"/>
</dbReference>
<accession>A0ABY5FXW3</accession>
<protein>
    <submittedName>
        <fullName evidence="2">Helix-turn-helix domain-containing protein</fullName>
    </submittedName>
</protein>
<organism evidence="2 3">
    <name type="scientific">Microcella humidisoli</name>
    <dbReference type="NCBI Taxonomy" id="2963406"/>
    <lineage>
        <taxon>Bacteria</taxon>
        <taxon>Bacillati</taxon>
        <taxon>Actinomycetota</taxon>
        <taxon>Actinomycetes</taxon>
        <taxon>Micrococcales</taxon>
        <taxon>Microbacteriaceae</taxon>
        <taxon>Microcella</taxon>
    </lineage>
</organism>
<name>A0ABY5FXW3_9MICO</name>
<dbReference type="PROSITE" id="PS51077">
    <property type="entry name" value="HTH_ICLR"/>
    <property type="match status" value="1"/>
</dbReference>
<evidence type="ECO:0000313" key="2">
    <source>
        <dbReference type="EMBL" id="UTT63160.1"/>
    </source>
</evidence>
<dbReference type="SMART" id="SM00346">
    <property type="entry name" value="HTH_ICLR"/>
    <property type="match status" value="1"/>
</dbReference>
<dbReference type="InterPro" id="IPR005471">
    <property type="entry name" value="Tscrpt_reg_IclR_N"/>
</dbReference>
<dbReference type="PANTHER" id="PTHR30136">
    <property type="entry name" value="HELIX-TURN-HELIX TRANSCRIPTIONAL REGULATOR, ICLR FAMILY"/>
    <property type="match status" value="1"/>
</dbReference>
<evidence type="ECO:0000259" key="1">
    <source>
        <dbReference type="PROSITE" id="PS51077"/>
    </source>
</evidence>
<sequence length="215" mass="23187">MTESPSVRPPIGNSTIERVALVLEELSKHPTGTGPREIARATGVDRSAASRVLASLRDAGFAEQESDLGPYLPGVRLKALALRLQDHDGVASVVRPIIERLRTDLDESVSFITGAMDEARHLVVAESARRIRFSAAEGAPAVDDLHGFPPTLVDGVAVLSDDDAVRVIAPIDDERPDRSALLMVALPRSRATESTIQRASQETRATARELHNLLH</sequence>
<dbReference type="Gene3D" id="1.10.10.10">
    <property type="entry name" value="Winged helix-like DNA-binding domain superfamily/Winged helix DNA-binding domain"/>
    <property type="match status" value="1"/>
</dbReference>
<dbReference type="RefSeq" id="WP_255160293.1">
    <property type="nucleotide sequence ID" value="NZ_CP101497.1"/>
</dbReference>
<reference evidence="2" key="1">
    <citation type="submission" date="2022-07" db="EMBL/GenBank/DDBJ databases">
        <title>Taxonomic analysis of Microcella humidisoli nov. sp., isolated from riverside soil.</title>
        <authorList>
            <person name="Molina K.M."/>
            <person name="Kim S.B."/>
        </authorList>
    </citation>
    <scope>NUCLEOTIDE SEQUENCE</scope>
    <source>
        <strain evidence="2">MMS21-STM10</strain>
    </source>
</reference>
<dbReference type="SUPFAM" id="SSF46785">
    <property type="entry name" value="Winged helix' DNA-binding domain"/>
    <property type="match status" value="1"/>
</dbReference>
<evidence type="ECO:0000313" key="3">
    <source>
        <dbReference type="Proteomes" id="UP001060039"/>
    </source>
</evidence>